<dbReference type="RefSeq" id="WP_137331277.1">
    <property type="nucleotide sequence ID" value="NZ_CP040077.1"/>
</dbReference>
<organism evidence="2 3">
    <name type="scientific">Trinickia violacea</name>
    <dbReference type="NCBI Taxonomy" id="2571746"/>
    <lineage>
        <taxon>Bacteria</taxon>
        <taxon>Pseudomonadati</taxon>
        <taxon>Pseudomonadota</taxon>
        <taxon>Betaproteobacteria</taxon>
        <taxon>Burkholderiales</taxon>
        <taxon>Burkholderiaceae</taxon>
        <taxon>Trinickia</taxon>
    </lineage>
</organism>
<dbReference type="AlphaFoldDB" id="A0A4P8IJN7"/>
<sequence length="757" mass="85161">MNYIQANHVLRSTSECGPFSGTYRVVLVNQQTDRLWIIQFTYADGGAISHLRMPRCYSVRAIELLIRQLSVDIVEDAAPAEWLQSDAQIQARYGRFNDAQRCSQLRRRDVRWSVIEPIVTRHTPFELLECGLYQGVVGSRAAELGVCVKKVAGILNLYWAGGGNVNALLPRFHNSGARGQIRIQRKKLGRPNIAARNSMPELEGFLIGEEDRQRLRFGWETFVRPGKTVGSAYRRTMEAFYRAETASEEGEQVPILKPAHERPTLRQFRYWGNGGNTRKSATYLQLFDGDFERNFRALPGTARDGINAIGQIAYCDATSNDVHLVSAVSRIKPVGTLSRIKIVDGLTGLWAGIYCGFDSPSTKTALMAAANAAMDKVDFCARFDVEISSDMWPAIAFARYLGDNGEFRSEPCKQSISGIGSTLEFAPAGRADSKGPVESSHRQLHSRLDHKLEGTTYGRARRRGEDHPALDAVLTYFEYMRHLIRRIVHYNNYERCEHLLTTEMRRDGVTPTRISIYWWCVENGYIAGAPPSADAIRAHLLPALPAVLTGSGIYLVRPDRGRKIELISGARFVGEVLLKKGLMLRARGRHEQVEVRGDPQDLRRIWLVFEGIHELKNVSLDSLAVREWTLADHLSVQDGDALARHLAKTELDQDESALDSALFADIDKAKQEKRRELDRQVEPLSKKQRTANIRRNRDEEKELMWRGDDKPGKSPNAEPAVGGVSESLLPPRSSPRPKSHSPALDLLRNFGKNRRTK</sequence>
<keyword evidence="3" id="KW-1185">Reference proteome</keyword>
<evidence type="ECO:0000313" key="2">
    <source>
        <dbReference type="EMBL" id="QCP48436.1"/>
    </source>
</evidence>
<name>A0A4P8IJN7_9BURK</name>
<protein>
    <recommendedName>
        <fullName evidence="4">Transposase</fullName>
    </recommendedName>
</protein>
<evidence type="ECO:0000313" key="3">
    <source>
        <dbReference type="Proteomes" id="UP000298656"/>
    </source>
</evidence>
<dbReference type="OrthoDB" id="5439087at2"/>
<reference evidence="2 3" key="1">
    <citation type="submission" date="2019-05" db="EMBL/GenBank/DDBJ databases">
        <title>Burkholderia sp. DHOD12, isolated from subtropical forest soil.</title>
        <authorList>
            <person name="Gao Z.-H."/>
            <person name="Qiu L.-H."/>
        </authorList>
    </citation>
    <scope>NUCLEOTIDE SEQUENCE [LARGE SCALE GENOMIC DNA]</scope>
    <source>
        <strain evidence="2 3">DHOD12</strain>
    </source>
</reference>
<dbReference type="EMBL" id="CP040077">
    <property type="protein sequence ID" value="QCP48436.1"/>
    <property type="molecule type" value="Genomic_DNA"/>
</dbReference>
<evidence type="ECO:0000256" key="1">
    <source>
        <dbReference type="SAM" id="MobiDB-lite"/>
    </source>
</evidence>
<gene>
    <name evidence="2" type="ORF">FAZ95_04065</name>
</gene>
<evidence type="ECO:0008006" key="4">
    <source>
        <dbReference type="Google" id="ProtNLM"/>
    </source>
</evidence>
<dbReference type="KEGG" id="tvl:FAZ95_04065"/>
<dbReference type="Proteomes" id="UP000298656">
    <property type="component" value="Chromosome 1"/>
</dbReference>
<feature type="compositionally biased region" description="Basic and acidic residues" evidence="1">
    <location>
        <begin position="695"/>
        <end position="712"/>
    </location>
</feature>
<proteinExistence type="predicted"/>
<feature type="region of interest" description="Disordered" evidence="1">
    <location>
        <begin position="677"/>
        <end position="757"/>
    </location>
</feature>
<accession>A0A4P8IJN7</accession>